<dbReference type="EMBL" id="WRPP01000008">
    <property type="protein sequence ID" value="MVU82159.1"/>
    <property type="molecule type" value="Genomic_DNA"/>
</dbReference>
<feature type="transmembrane region" description="Helical" evidence="1">
    <location>
        <begin position="103"/>
        <end position="124"/>
    </location>
</feature>
<feature type="transmembrane region" description="Helical" evidence="1">
    <location>
        <begin position="212"/>
        <end position="232"/>
    </location>
</feature>
<keyword evidence="3" id="KW-1185">Reference proteome</keyword>
<dbReference type="InterPro" id="IPR007354">
    <property type="entry name" value="CruF-like"/>
</dbReference>
<dbReference type="Pfam" id="PF04240">
    <property type="entry name" value="Caroten_synth"/>
    <property type="match status" value="1"/>
</dbReference>
<gene>
    <name evidence="2" type="ORF">GPX89_33585</name>
</gene>
<proteinExistence type="predicted"/>
<feature type="transmembrane region" description="Helical" evidence="1">
    <location>
        <begin position="136"/>
        <end position="153"/>
    </location>
</feature>
<protein>
    <submittedName>
        <fullName evidence="2">Carotenoid biosynthesis protein</fullName>
    </submittedName>
</protein>
<reference evidence="2 3" key="1">
    <citation type="submission" date="2019-12" db="EMBL/GenBank/DDBJ databases">
        <title>Nocardia sp. nov. ET3-3 isolated from soil.</title>
        <authorList>
            <person name="Kanchanasin P."/>
            <person name="Tanasupawat S."/>
            <person name="Yuki M."/>
            <person name="Kudo T."/>
        </authorList>
    </citation>
    <scope>NUCLEOTIDE SEQUENCE [LARGE SCALE GENOMIC DNA]</scope>
    <source>
        <strain evidence="2 3">ET3-3</strain>
    </source>
</reference>
<dbReference type="AlphaFoldDB" id="A0A7K1V6P3"/>
<keyword evidence="1" id="KW-0472">Membrane</keyword>
<evidence type="ECO:0000313" key="2">
    <source>
        <dbReference type="EMBL" id="MVU82159.1"/>
    </source>
</evidence>
<dbReference type="PANTHER" id="PTHR39419:SF1">
    <property type="entry name" value="SLL0814 PROTEIN"/>
    <property type="match status" value="1"/>
</dbReference>
<feature type="transmembrane region" description="Helical" evidence="1">
    <location>
        <begin position="65"/>
        <end position="91"/>
    </location>
</feature>
<evidence type="ECO:0000313" key="3">
    <source>
        <dbReference type="Proteomes" id="UP000466794"/>
    </source>
</evidence>
<accession>A0A7K1V6P3</accession>
<name>A0A7K1V6P3_9NOCA</name>
<feature type="transmembrane region" description="Helical" evidence="1">
    <location>
        <begin position="183"/>
        <end position="200"/>
    </location>
</feature>
<keyword evidence="1" id="KW-1133">Transmembrane helix</keyword>
<feature type="transmembrane region" description="Helical" evidence="1">
    <location>
        <begin position="238"/>
        <end position="254"/>
    </location>
</feature>
<sequence length="272" mass="28180">MSARRAAALAAAPAIVLVLVQITYPLTHGAGRDRVTVVVVLVSAGTALVHAGITRGMLWATGLLVILSGIGLAAEVLGTATGFPFGCYAYASGRLGPALMGVPLVVPLAWTGGLYPVWTVAGIVSHGAMGRLSPGVTRVALTAVGAVGWDLFLDPQMVADGQWAWRSGVAGLPGLGRIPVTNYAGWFVVALVMAGLLEWWDRRGADSGAARIVPVAVFVWTWLGSTLAHAVFLGLPVSAVYGFCGLGVLGFPLLRELNARRITLGPRPHGTM</sequence>
<dbReference type="Proteomes" id="UP000466794">
    <property type="component" value="Unassembled WGS sequence"/>
</dbReference>
<comment type="caution">
    <text evidence="2">The sequence shown here is derived from an EMBL/GenBank/DDBJ whole genome shotgun (WGS) entry which is preliminary data.</text>
</comment>
<keyword evidence="1" id="KW-0812">Transmembrane</keyword>
<organism evidence="2 3">
    <name type="scientific">Nocardia terrae</name>
    <dbReference type="NCBI Taxonomy" id="2675851"/>
    <lineage>
        <taxon>Bacteria</taxon>
        <taxon>Bacillati</taxon>
        <taxon>Actinomycetota</taxon>
        <taxon>Actinomycetes</taxon>
        <taxon>Mycobacteriales</taxon>
        <taxon>Nocardiaceae</taxon>
        <taxon>Nocardia</taxon>
    </lineage>
</organism>
<dbReference type="RefSeq" id="WP_157391753.1">
    <property type="nucleotide sequence ID" value="NZ_WRPP01000008.1"/>
</dbReference>
<evidence type="ECO:0000256" key="1">
    <source>
        <dbReference type="SAM" id="Phobius"/>
    </source>
</evidence>
<dbReference type="PANTHER" id="PTHR39419">
    <property type="entry name" value="SLL0814 PROTEIN"/>
    <property type="match status" value="1"/>
</dbReference>
<feature type="transmembrane region" description="Helical" evidence="1">
    <location>
        <begin position="35"/>
        <end position="53"/>
    </location>
</feature>